<evidence type="ECO:0000256" key="2">
    <source>
        <dbReference type="ARBA" id="ARBA00022500"/>
    </source>
</evidence>
<reference evidence="8 9" key="1">
    <citation type="submission" date="2019-12" db="EMBL/GenBank/DDBJ databases">
        <authorList>
            <person name="Zhang Y.-J."/>
        </authorList>
    </citation>
    <scope>NUCLEOTIDE SEQUENCE [LARGE SCALE GENOMIC DNA]</scope>
    <source>
        <strain evidence="8 9">H18S-6</strain>
    </source>
</reference>
<dbReference type="GO" id="GO:0007165">
    <property type="term" value="P:signal transduction"/>
    <property type="evidence" value="ECO:0007669"/>
    <property type="project" value="UniProtKB-KW"/>
</dbReference>
<dbReference type="Pfam" id="PF00015">
    <property type="entry name" value="MCPsignal"/>
    <property type="match status" value="1"/>
</dbReference>
<evidence type="ECO:0000313" key="9">
    <source>
        <dbReference type="Proteomes" id="UP000441586"/>
    </source>
</evidence>
<evidence type="ECO:0000256" key="4">
    <source>
        <dbReference type="PROSITE-ProRule" id="PRU00284"/>
    </source>
</evidence>
<evidence type="ECO:0000259" key="6">
    <source>
        <dbReference type="PROSITE" id="PS50111"/>
    </source>
</evidence>
<evidence type="ECO:0000256" key="5">
    <source>
        <dbReference type="SAM" id="MobiDB-lite"/>
    </source>
</evidence>
<feature type="domain" description="Methyl-accepting transducer" evidence="6">
    <location>
        <begin position="490"/>
        <end position="719"/>
    </location>
</feature>
<comment type="similarity">
    <text evidence="3">Belongs to the methyl-accepting chemotaxis (MCP) protein family.</text>
</comment>
<evidence type="ECO:0000259" key="7">
    <source>
        <dbReference type="PROSITE" id="PS50885"/>
    </source>
</evidence>
<dbReference type="InterPro" id="IPR003660">
    <property type="entry name" value="HAMP_dom"/>
</dbReference>
<dbReference type="SUPFAM" id="SSF158472">
    <property type="entry name" value="HAMP domain-like"/>
    <property type="match status" value="1"/>
</dbReference>
<dbReference type="Pfam" id="PF00672">
    <property type="entry name" value="HAMP"/>
    <property type="match status" value="1"/>
</dbReference>
<dbReference type="Proteomes" id="UP000441586">
    <property type="component" value="Unassembled WGS sequence"/>
</dbReference>
<proteinExistence type="inferred from homology"/>
<dbReference type="SUPFAM" id="SSF103190">
    <property type="entry name" value="Sensory domain-like"/>
    <property type="match status" value="1"/>
</dbReference>
<dbReference type="CDD" id="cd11386">
    <property type="entry name" value="MCP_signal"/>
    <property type="match status" value="1"/>
</dbReference>
<sequence length="786" mass="85015">MTSIFTLWNRLKLSKKLPLLIALPTILLTMASGVMYAWQTRTVLKADREAAFYTLLSEREHALSDWLERLETETRALSESNSVETALIEFDTAWQQLGDRAGEHLRTAYIADNPNPLGKKDELLKASDQSLWSDLHEQYHLGFQSFQRELHYYDLFLLNPNGDLVYSVFKEDDFATNFQTGLYSSSGLGEAFQSAITLQRGEVHFTSMDAYAPSHGAPAMFISTPVIRNGELLGVFVLQIPIDHMAEILSQSDILGETGLVYLVRGDGVALTASPHPEGHQILDALPNLPQIEESFLEGHHALSGVPGLKGQSVEAESIPFTFDEKTWGIVLEIDSTEALVSEHEMLQSSVVQVLVVSLIVALLSWFAARGIARRVGALAQSVERIADQDYDSEVAGTEAGDEFGTIAVTLEGFKADLKAASAAQTQLAVQQEEQRNMVDKLSHGLVNLADGDFTKPLIEPFPEGHEQLRSDFNRTLKTLSSTIVEVIGSSDSIRNGATEISQASDDLSRRTESQAATLEQTAAALEEMTASVKSAAEGALSVENIVNEARDEAVESDKVVQNAVTAMTGIEDSARHISQIISVIDDIAFQTNLLALNAGVEAARAGEAGRGFAVVASEVRALAQRSSDAAMEIKTLIGDSSKQVEEGVELVGKAGTALISIVDRVGHISQLVSEMAVGSTEQSTGLAEINIGVTQLDQVTQQNAAMVEEATAASHLLNTDASKLSNLVAHFTIDEKQASSPRNLDTDEVAPPTAHGDSWDTVPDDLPEKKTVNATSSTADIWKDY</sequence>
<dbReference type="InterPro" id="IPR051310">
    <property type="entry name" value="MCP_chemotaxis"/>
</dbReference>
<protein>
    <submittedName>
        <fullName evidence="8">HAMP domain-containing protein</fullName>
    </submittedName>
</protein>
<comment type="subcellular location">
    <subcellularLocation>
        <location evidence="1">Membrane</location>
    </subcellularLocation>
</comment>
<name>A0A6A4RAZ4_9RHOB</name>
<feature type="region of interest" description="Disordered" evidence="5">
    <location>
        <begin position="739"/>
        <end position="776"/>
    </location>
</feature>
<dbReference type="SMART" id="SM00304">
    <property type="entry name" value="HAMP"/>
    <property type="match status" value="2"/>
</dbReference>
<dbReference type="PROSITE" id="PS50111">
    <property type="entry name" value="CHEMOTAXIS_TRANSDUC_2"/>
    <property type="match status" value="1"/>
</dbReference>
<dbReference type="SMART" id="SM00283">
    <property type="entry name" value="MA"/>
    <property type="match status" value="1"/>
</dbReference>
<evidence type="ECO:0000256" key="3">
    <source>
        <dbReference type="ARBA" id="ARBA00029447"/>
    </source>
</evidence>
<dbReference type="PROSITE" id="PS50885">
    <property type="entry name" value="HAMP"/>
    <property type="match status" value="2"/>
</dbReference>
<dbReference type="Gene3D" id="1.10.8.500">
    <property type="entry name" value="HAMP domain in histidine kinase"/>
    <property type="match status" value="1"/>
</dbReference>
<evidence type="ECO:0000256" key="1">
    <source>
        <dbReference type="ARBA" id="ARBA00004370"/>
    </source>
</evidence>
<dbReference type="GO" id="GO:0006935">
    <property type="term" value="P:chemotaxis"/>
    <property type="evidence" value="ECO:0007669"/>
    <property type="project" value="UniProtKB-KW"/>
</dbReference>
<dbReference type="RefSeq" id="WP_158981486.1">
    <property type="nucleotide sequence ID" value="NZ_WSFO01000016.1"/>
</dbReference>
<keyword evidence="4" id="KW-0807">Transducer</keyword>
<dbReference type="InterPro" id="IPR029151">
    <property type="entry name" value="Sensor-like_sf"/>
</dbReference>
<evidence type="ECO:0000313" key="8">
    <source>
        <dbReference type="EMBL" id="KAE9626415.1"/>
    </source>
</evidence>
<dbReference type="Gene3D" id="3.30.450.20">
    <property type="entry name" value="PAS domain"/>
    <property type="match status" value="1"/>
</dbReference>
<feature type="domain" description="HAMP" evidence="7">
    <location>
        <begin position="439"/>
        <end position="485"/>
    </location>
</feature>
<dbReference type="Gene3D" id="1.10.287.950">
    <property type="entry name" value="Methyl-accepting chemotaxis protein"/>
    <property type="match status" value="1"/>
</dbReference>
<dbReference type="FunFam" id="1.10.287.950:FF:000001">
    <property type="entry name" value="Methyl-accepting chemotaxis sensory transducer"/>
    <property type="match status" value="1"/>
</dbReference>
<keyword evidence="2" id="KW-0145">Chemotaxis</keyword>
<gene>
    <name evidence="8" type="ORF">GP644_21200</name>
</gene>
<accession>A0A6A4RAZ4</accession>
<dbReference type="InterPro" id="IPR004089">
    <property type="entry name" value="MCPsignal_dom"/>
</dbReference>
<feature type="domain" description="HAMP" evidence="7">
    <location>
        <begin position="370"/>
        <end position="423"/>
    </location>
</feature>
<organism evidence="8 9">
    <name type="scientific">Parasedimentitalea maritima</name>
    <dbReference type="NCBI Taxonomy" id="2578117"/>
    <lineage>
        <taxon>Bacteria</taxon>
        <taxon>Pseudomonadati</taxon>
        <taxon>Pseudomonadota</taxon>
        <taxon>Alphaproteobacteria</taxon>
        <taxon>Rhodobacterales</taxon>
        <taxon>Paracoccaceae</taxon>
        <taxon>Parasedimentitalea</taxon>
    </lineage>
</organism>
<dbReference type="AlphaFoldDB" id="A0A6A4RAZ4"/>
<dbReference type="SUPFAM" id="SSF58104">
    <property type="entry name" value="Methyl-accepting chemotaxis protein (MCP) signaling domain"/>
    <property type="match status" value="1"/>
</dbReference>
<comment type="caution">
    <text evidence="8">The sequence shown here is derived from an EMBL/GenBank/DDBJ whole genome shotgun (WGS) entry which is preliminary data.</text>
</comment>
<dbReference type="PANTHER" id="PTHR43531:SF11">
    <property type="entry name" value="METHYL-ACCEPTING CHEMOTAXIS PROTEIN 3"/>
    <property type="match status" value="1"/>
</dbReference>
<dbReference type="PANTHER" id="PTHR43531">
    <property type="entry name" value="PROTEIN ICFG"/>
    <property type="match status" value="1"/>
</dbReference>
<dbReference type="EMBL" id="WSFO01000016">
    <property type="protein sequence ID" value="KAE9626415.1"/>
    <property type="molecule type" value="Genomic_DNA"/>
</dbReference>
<dbReference type="GO" id="GO:0016020">
    <property type="term" value="C:membrane"/>
    <property type="evidence" value="ECO:0007669"/>
    <property type="project" value="UniProtKB-SubCell"/>
</dbReference>